<dbReference type="PANTHER" id="PTHR23131:SF0">
    <property type="entry name" value="ENDORIBONUCLEASE LACTB2"/>
    <property type="match status" value="1"/>
</dbReference>
<dbReference type="InterPro" id="IPR050662">
    <property type="entry name" value="Sec-metab_biosynth-thioest"/>
</dbReference>
<dbReference type="GO" id="GO:0016787">
    <property type="term" value="F:hydrolase activity"/>
    <property type="evidence" value="ECO:0007669"/>
    <property type="project" value="UniProtKB-KW"/>
</dbReference>
<evidence type="ECO:0000313" key="3">
    <source>
        <dbReference type="Proteomes" id="UP000580474"/>
    </source>
</evidence>
<dbReference type="AlphaFoldDB" id="A0A840NW39"/>
<dbReference type="PANTHER" id="PTHR23131">
    <property type="entry name" value="ENDORIBONUCLEASE LACTB2"/>
    <property type="match status" value="1"/>
</dbReference>
<name>A0A840NW39_9PSEU</name>
<dbReference type="Pfam" id="PF00753">
    <property type="entry name" value="Lactamase_B"/>
    <property type="match status" value="1"/>
</dbReference>
<dbReference type="Gene3D" id="3.60.15.10">
    <property type="entry name" value="Ribonuclease Z/Hydroxyacylglutathione hydrolase-like"/>
    <property type="match status" value="1"/>
</dbReference>
<evidence type="ECO:0000313" key="2">
    <source>
        <dbReference type="EMBL" id="MBB5072337.1"/>
    </source>
</evidence>
<sequence length="262" mass="27477">MTHPAYGELRPVTPFASVLLAANPGPMTLDGTNTWLIGAGDERAVLDPGPDDGAHLERIVEHGPVSLILLSHHHFDHSEGAAELAARTGAPVRALDPQLCAGAEPLTDGEVVDAAGVPLEVLAAPGHTRDSVCFRAEHEGASVVFTGDSILGRGTTVVAHPDGHLGSYLATLRALAALPAGVAALPGHGPELPDVAAAATGYLAHREQRLGQIREVVRNNGPRVTAREVVEIVYADVDPSVWTAAEWSVEAQLTYLKELDER</sequence>
<dbReference type="SMART" id="SM00849">
    <property type="entry name" value="Lactamase_B"/>
    <property type="match status" value="1"/>
</dbReference>
<dbReference type="InterPro" id="IPR036388">
    <property type="entry name" value="WH-like_DNA-bd_sf"/>
</dbReference>
<evidence type="ECO:0000259" key="1">
    <source>
        <dbReference type="SMART" id="SM00849"/>
    </source>
</evidence>
<reference evidence="2 3" key="1">
    <citation type="submission" date="2020-08" db="EMBL/GenBank/DDBJ databases">
        <title>Sequencing the genomes of 1000 actinobacteria strains.</title>
        <authorList>
            <person name="Klenk H.-P."/>
        </authorList>
    </citation>
    <scope>NUCLEOTIDE SEQUENCE [LARGE SCALE GENOMIC DNA]</scope>
    <source>
        <strain evidence="2 3">DSM 45582</strain>
    </source>
</reference>
<accession>A0A840NW39</accession>
<dbReference type="RefSeq" id="WP_184483622.1">
    <property type="nucleotide sequence ID" value="NZ_JACHIV010000001.1"/>
</dbReference>
<keyword evidence="2" id="KW-0378">Hydrolase</keyword>
<proteinExistence type="predicted"/>
<gene>
    <name evidence="2" type="ORF">BJ969_005425</name>
</gene>
<comment type="caution">
    <text evidence="2">The sequence shown here is derived from an EMBL/GenBank/DDBJ whole genome shotgun (WGS) entry which is preliminary data.</text>
</comment>
<feature type="domain" description="Metallo-beta-lactamase" evidence="1">
    <location>
        <begin position="31"/>
        <end position="188"/>
    </location>
</feature>
<dbReference type="Pfam" id="PF17778">
    <property type="entry name" value="WHD_BLACT"/>
    <property type="match status" value="1"/>
</dbReference>
<dbReference type="InterPro" id="IPR036866">
    <property type="entry name" value="RibonucZ/Hydroxyglut_hydro"/>
</dbReference>
<keyword evidence="3" id="KW-1185">Reference proteome</keyword>
<dbReference type="SUPFAM" id="SSF56281">
    <property type="entry name" value="Metallo-hydrolase/oxidoreductase"/>
    <property type="match status" value="1"/>
</dbReference>
<dbReference type="Proteomes" id="UP000580474">
    <property type="component" value="Unassembled WGS sequence"/>
</dbReference>
<dbReference type="InterPro" id="IPR041516">
    <property type="entry name" value="LACTB2_WH"/>
</dbReference>
<dbReference type="InterPro" id="IPR001279">
    <property type="entry name" value="Metallo-B-lactamas"/>
</dbReference>
<dbReference type="EMBL" id="JACHIV010000001">
    <property type="protein sequence ID" value="MBB5072337.1"/>
    <property type="molecule type" value="Genomic_DNA"/>
</dbReference>
<dbReference type="Gene3D" id="1.10.10.10">
    <property type="entry name" value="Winged helix-like DNA-binding domain superfamily/Winged helix DNA-binding domain"/>
    <property type="match status" value="1"/>
</dbReference>
<dbReference type="CDD" id="cd16278">
    <property type="entry name" value="metallo-hydrolase-like_MBL-fold"/>
    <property type="match status" value="1"/>
</dbReference>
<protein>
    <submittedName>
        <fullName evidence="2">Glyoxylase-like metal-dependent hydrolase (Beta-lactamase superfamily II)</fullName>
    </submittedName>
</protein>
<organism evidence="2 3">
    <name type="scientific">Saccharopolyspora gloriosae</name>
    <dbReference type="NCBI Taxonomy" id="455344"/>
    <lineage>
        <taxon>Bacteria</taxon>
        <taxon>Bacillati</taxon>
        <taxon>Actinomycetota</taxon>
        <taxon>Actinomycetes</taxon>
        <taxon>Pseudonocardiales</taxon>
        <taxon>Pseudonocardiaceae</taxon>
        <taxon>Saccharopolyspora</taxon>
    </lineage>
</organism>